<dbReference type="eggNOG" id="KOG4551">
    <property type="taxonomic scope" value="Eukaryota"/>
</dbReference>
<comment type="pathway">
    <text evidence="1">Glycolipid biosynthesis; glycosylphosphatidylinositol-anchor biosynthesis.</text>
</comment>
<keyword evidence="3" id="KW-0812">Transmembrane</keyword>
<reference evidence="5 6" key="1">
    <citation type="submission" date="2013-02" db="EMBL/GenBank/DDBJ databases">
        <title>Genome sequence of Candida maltosa Xu316, a potential industrial strain for xylitol and ethanol production.</title>
        <authorList>
            <person name="Yu J."/>
            <person name="Wang Q."/>
            <person name="Geng X."/>
            <person name="Bao W."/>
            <person name="He P."/>
            <person name="Cai J."/>
        </authorList>
    </citation>
    <scope>NUCLEOTIDE SEQUENCE [LARGE SCALE GENOMIC DNA]</scope>
    <source>
        <strain evidence="6">Xu316</strain>
    </source>
</reference>
<evidence type="ECO:0000256" key="3">
    <source>
        <dbReference type="SAM" id="Phobius"/>
    </source>
</evidence>
<keyword evidence="3" id="KW-1133">Transmembrane helix</keyword>
<feature type="transmembrane region" description="Helical" evidence="3">
    <location>
        <begin position="40"/>
        <end position="59"/>
    </location>
</feature>
<sequence length="204" mass="23526">MSSLKNYKLEISPPLHESPAKSRNLLKFTVKHHSSKKLEVFKYLFLTLTVSIFIAYITYNLENIIEGRLDIYQYGTIVVLIALIGLFSLLQTPEDSIIVMKGIGVQLQSKKLWKFQSSDSFIPIDNIIDLVIHEGFHDYGQVIFYLCILTKANNDENSITVLFPEFLPRKDILLTVWTLSRDLLFGSTQRYWRRVPGQGLKQVV</sequence>
<evidence type="ECO:0000256" key="2">
    <source>
        <dbReference type="ARBA" id="ARBA00009610"/>
    </source>
</evidence>
<evidence type="ECO:0000313" key="5">
    <source>
        <dbReference type="EMBL" id="EMG48997.1"/>
    </source>
</evidence>
<evidence type="ECO:0000256" key="1">
    <source>
        <dbReference type="ARBA" id="ARBA00004687"/>
    </source>
</evidence>
<organism evidence="5 6">
    <name type="scientific">Candida maltosa (strain Xu316)</name>
    <name type="common">Yeast</name>
    <dbReference type="NCBI Taxonomy" id="1245528"/>
    <lineage>
        <taxon>Eukaryota</taxon>
        <taxon>Fungi</taxon>
        <taxon>Dikarya</taxon>
        <taxon>Ascomycota</taxon>
        <taxon>Saccharomycotina</taxon>
        <taxon>Pichiomycetes</taxon>
        <taxon>Debaryomycetaceae</taxon>
        <taxon>Candida/Lodderomyces clade</taxon>
        <taxon>Candida</taxon>
    </lineage>
</organism>
<proteinExistence type="inferred from homology"/>
<dbReference type="HOGENOM" id="CLU_1337344_0_0_1"/>
<feature type="transmembrane region" description="Helical" evidence="3">
    <location>
        <begin position="71"/>
        <end position="90"/>
    </location>
</feature>
<dbReference type="Proteomes" id="UP000011777">
    <property type="component" value="Unassembled WGS sequence"/>
</dbReference>
<dbReference type="OrthoDB" id="6256716at2759"/>
<evidence type="ECO:0000259" key="4">
    <source>
        <dbReference type="Pfam" id="PF10181"/>
    </source>
</evidence>
<protein>
    <recommendedName>
        <fullName evidence="4">Phosphatidylinositol N-acetylglucosaminyltransferase subunit H conserved domain-containing protein</fullName>
    </recommendedName>
</protein>
<dbReference type="InterPro" id="IPR019328">
    <property type="entry name" value="PIGH-H_dom"/>
</dbReference>
<dbReference type="UniPathway" id="UPA00196"/>
<name>M3HNE7_CANMX</name>
<dbReference type="STRING" id="1245528.M3HNE7"/>
<dbReference type="InterPro" id="IPR044215">
    <property type="entry name" value="PIG-H"/>
</dbReference>
<dbReference type="GO" id="GO:0000506">
    <property type="term" value="C:glycosylphosphatidylinositol-N-acetylglucosaminyltransferase (GPI-GnT) complex"/>
    <property type="evidence" value="ECO:0007669"/>
    <property type="project" value="InterPro"/>
</dbReference>
<evidence type="ECO:0000313" key="6">
    <source>
        <dbReference type="Proteomes" id="UP000011777"/>
    </source>
</evidence>
<comment type="similarity">
    <text evidence="2">Belongs to the PIGH family.</text>
</comment>
<keyword evidence="6" id="KW-1185">Reference proteome</keyword>
<dbReference type="Pfam" id="PF10181">
    <property type="entry name" value="PIG-H"/>
    <property type="match status" value="1"/>
</dbReference>
<keyword evidence="3" id="KW-0472">Membrane</keyword>
<comment type="caution">
    <text evidence="5">The sequence shown here is derived from an EMBL/GenBank/DDBJ whole genome shotgun (WGS) entry which is preliminary data.</text>
</comment>
<feature type="domain" description="Phosphatidylinositol N-acetylglucosaminyltransferase subunit H conserved" evidence="4">
    <location>
        <begin position="96"/>
        <end position="164"/>
    </location>
</feature>
<dbReference type="PANTHER" id="PTHR15231">
    <property type="entry name" value="PHOSPHATIDYLINOSITOL N-ACETYLGLUCOSAMINYLTRANSFERASE SUBUNIT H"/>
    <property type="match status" value="1"/>
</dbReference>
<dbReference type="GO" id="GO:0006506">
    <property type="term" value="P:GPI anchor biosynthetic process"/>
    <property type="evidence" value="ECO:0007669"/>
    <property type="project" value="UniProtKB-UniPathway"/>
</dbReference>
<dbReference type="PANTHER" id="PTHR15231:SF1">
    <property type="entry name" value="PHOSPHATIDYLINOSITOL N-ACETYLGLUCOSAMINYLTRANSFERASE SUBUNIT H"/>
    <property type="match status" value="1"/>
</dbReference>
<accession>M3HNE7</accession>
<gene>
    <name evidence="5" type="ORF">G210_0352</name>
</gene>
<dbReference type="OMA" id="YCRQERE"/>
<dbReference type="AlphaFoldDB" id="M3HNE7"/>
<dbReference type="EMBL" id="AOGT01000877">
    <property type="protein sequence ID" value="EMG48997.1"/>
    <property type="molecule type" value="Genomic_DNA"/>
</dbReference>